<name>A0ABC8R6B0_9AQUA</name>
<dbReference type="NCBIfam" id="TIGR00756">
    <property type="entry name" value="PPR"/>
    <property type="match status" value="5"/>
</dbReference>
<dbReference type="PROSITE" id="PS51375">
    <property type="entry name" value="PPR"/>
    <property type="match status" value="5"/>
</dbReference>
<sequence>MKSSFCGMWKHQRWKRRLKIYSTLQHSPQYHCQFNLVSTNIAITRHAKNGQLQIARKLFDEMRERTVVSWNTMISGYSKWGDFNESLSLVSAMHRTNMKLNESTLSSVLSVCAHSQSLNNGKQIQCLLLKSGFENYELVGSALLYCYANSFEIEEARKVFDLLHERNELLWSLMLVGYVQCNLLNDALYVFNRMPKRDVIAWTTLLSGYSKSEGGCEKALELFWLMRDSSEAVPNEFTFDCVIRACGRVGVLHEGRAVHGLVIRYGCELEHSITCALVDCYCNCKAMDDAKRVYDRLVNPCLNDSNMLIGGLVMLGRIEEAKIIFDDLAERNPVSYNLMIKGYAVSGQVEVSERLFLEMPCRTLASSNTMISVYSRSGEIDKALKLFDETKGEGNTVTWNSMISGYIQNGLHEEALNLYITMLRLSMWQSRSTFSALFHACSCLGSLQQGQLLHAHLAKTPFESNVYVGTALIDMYSKCGSIADARASFISISYPNVAAWTALINGYSHHGLGSEAILLFEHMLEQEVDPNGATFVGVLSACIRAGLVKEGLRFFQSMKGCYGITPTLEHFTCAVDLLGRAGHLREAEELIKEMPIKADKVIWGALLNACWFRMDMEAGERVAEKMLSLDPKPISAYIILSNIYSGLGRWREKMKVRKIIRGLEVKKDPGCSWIELNNRVHVFSVEDRTHPYFDVICATLEYLTTNVNSTVQYDDFFSSITDARIFSATFCHN</sequence>
<dbReference type="Pfam" id="PF20431">
    <property type="entry name" value="E_motif"/>
    <property type="match status" value="1"/>
</dbReference>
<feature type="repeat" description="PPR" evidence="2">
    <location>
        <begin position="332"/>
        <end position="366"/>
    </location>
</feature>
<dbReference type="PANTHER" id="PTHR47926">
    <property type="entry name" value="PENTATRICOPEPTIDE REPEAT-CONTAINING PROTEIN"/>
    <property type="match status" value="1"/>
</dbReference>
<keyword evidence="4" id="KW-1185">Reference proteome</keyword>
<dbReference type="InterPro" id="IPR046848">
    <property type="entry name" value="E_motif"/>
</dbReference>
<evidence type="ECO:0008006" key="5">
    <source>
        <dbReference type="Google" id="ProtNLM"/>
    </source>
</evidence>
<proteinExistence type="predicted"/>
<keyword evidence="1" id="KW-0677">Repeat</keyword>
<accession>A0ABC8R6B0</accession>
<dbReference type="PANTHER" id="PTHR47926:SF347">
    <property type="entry name" value="PENTATRICOPEPTIDE REPEAT-CONTAINING PROTEIN"/>
    <property type="match status" value="1"/>
</dbReference>
<dbReference type="FunFam" id="1.25.40.10:FF:001488">
    <property type="entry name" value="pentatricopeptide repeat-containing protein At2g13600-like"/>
    <property type="match status" value="1"/>
</dbReference>
<feature type="repeat" description="PPR" evidence="2">
    <location>
        <begin position="395"/>
        <end position="429"/>
    </location>
</feature>
<gene>
    <name evidence="3" type="ORF">ILEXP_LOCUS5790</name>
</gene>
<evidence type="ECO:0000313" key="3">
    <source>
        <dbReference type="EMBL" id="CAK9138444.1"/>
    </source>
</evidence>
<feature type="repeat" description="PPR" evidence="2">
    <location>
        <begin position="198"/>
        <end position="233"/>
    </location>
</feature>
<dbReference type="Pfam" id="PF01535">
    <property type="entry name" value="PPR"/>
    <property type="match status" value="7"/>
</dbReference>
<dbReference type="InterPro" id="IPR011990">
    <property type="entry name" value="TPR-like_helical_dom_sf"/>
</dbReference>
<reference evidence="3 4" key="1">
    <citation type="submission" date="2024-02" db="EMBL/GenBank/DDBJ databases">
        <authorList>
            <person name="Vignale AGUSTIN F."/>
            <person name="Sosa J E."/>
            <person name="Modenutti C."/>
        </authorList>
    </citation>
    <scope>NUCLEOTIDE SEQUENCE [LARGE SCALE GENOMIC DNA]</scope>
</reference>
<evidence type="ECO:0000256" key="1">
    <source>
        <dbReference type="ARBA" id="ARBA00022737"/>
    </source>
</evidence>
<dbReference type="EMBL" id="CAUOFW020000891">
    <property type="protein sequence ID" value="CAK9138444.1"/>
    <property type="molecule type" value="Genomic_DNA"/>
</dbReference>
<dbReference type="InterPro" id="IPR046960">
    <property type="entry name" value="PPR_At4g14850-like_plant"/>
</dbReference>
<comment type="caution">
    <text evidence="3">The sequence shown here is derived from an EMBL/GenBank/DDBJ whole genome shotgun (WGS) entry which is preliminary data.</text>
</comment>
<dbReference type="Pfam" id="PF13041">
    <property type="entry name" value="PPR_2"/>
    <property type="match status" value="3"/>
</dbReference>
<feature type="repeat" description="PPR" evidence="2">
    <location>
        <begin position="66"/>
        <end position="100"/>
    </location>
</feature>
<dbReference type="InterPro" id="IPR002885">
    <property type="entry name" value="PPR_rpt"/>
</dbReference>
<dbReference type="SUPFAM" id="SSF48452">
    <property type="entry name" value="TPR-like"/>
    <property type="match status" value="1"/>
</dbReference>
<protein>
    <recommendedName>
        <fullName evidence="5">Pentatricopeptide repeat-containing protein</fullName>
    </recommendedName>
</protein>
<dbReference type="Proteomes" id="UP001642360">
    <property type="component" value="Unassembled WGS sequence"/>
</dbReference>
<feature type="repeat" description="PPR" evidence="2">
    <location>
        <begin position="496"/>
        <end position="530"/>
    </location>
</feature>
<organism evidence="3 4">
    <name type="scientific">Ilex paraguariensis</name>
    <name type="common">yerba mate</name>
    <dbReference type="NCBI Taxonomy" id="185542"/>
    <lineage>
        <taxon>Eukaryota</taxon>
        <taxon>Viridiplantae</taxon>
        <taxon>Streptophyta</taxon>
        <taxon>Embryophyta</taxon>
        <taxon>Tracheophyta</taxon>
        <taxon>Spermatophyta</taxon>
        <taxon>Magnoliopsida</taxon>
        <taxon>eudicotyledons</taxon>
        <taxon>Gunneridae</taxon>
        <taxon>Pentapetalae</taxon>
        <taxon>asterids</taxon>
        <taxon>campanulids</taxon>
        <taxon>Aquifoliales</taxon>
        <taxon>Aquifoliaceae</taxon>
        <taxon>Ilex</taxon>
    </lineage>
</organism>
<dbReference type="Gene3D" id="1.25.40.10">
    <property type="entry name" value="Tetratricopeptide repeat domain"/>
    <property type="match status" value="5"/>
</dbReference>
<dbReference type="AlphaFoldDB" id="A0ABC8R6B0"/>
<evidence type="ECO:0000256" key="2">
    <source>
        <dbReference type="PROSITE-ProRule" id="PRU00708"/>
    </source>
</evidence>
<evidence type="ECO:0000313" key="4">
    <source>
        <dbReference type="Proteomes" id="UP001642360"/>
    </source>
</evidence>